<sequence length="325" mass="34029">MTGWITRLRPDPFVLSLFAAIVLASFFPPRGNAAQVFAWMADAGIVLLFFLHGAKLSRDAIVGALTHWQLHLVILAATFVLFPVVTLALAQVQGLDANLARGMIFVGAVPSTMQSAVAFTAMAGGNVAGAVCAAAVSNMAAVAITPALSALFAGGGGGAEISGTAALRIVMQLLLPFVAGHFLRPWIGAFVGRHNRTVSLLDRGTIVLIVFVAFAASVVEGLWQRTGVGELMLVIVLCLALLAVVFAGNALAGRILRFSREDRITIQFAGSKKSLAAGIAFAGVLFPPASVGAVMLPLMIYHQLQMIVSAMLAARWAKQNTARIV</sequence>
<feature type="transmembrane region" description="Helical" evidence="1">
    <location>
        <begin position="102"/>
        <end position="123"/>
    </location>
</feature>
<dbReference type="Proteomes" id="UP000283003">
    <property type="component" value="Unassembled WGS sequence"/>
</dbReference>
<proteinExistence type="predicted"/>
<feature type="transmembrane region" description="Helical" evidence="1">
    <location>
        <begin position="130"/>
        <end position="153"/>
    </location>
</feature>
<organism evidence="2 3">
    <name type="scientific">Croceicoccus ponticola</name>
    <dbReference type="NCBI Taxonomy" id="2217664"/>
    <lineage>
        <taxon>Bacteria</taxon>
        <taxon>Pseudomonadati</taxon>
        <taxon>Pseudomonadota</taxon>
        <taxon>Alphaproteobacteria</taxon>
        <taxon>Sphingomonadales</taxon>
        <taxon>Erythrobacteraceae</taxon>
        <taxon>Croceicoccus</taxon>
    </lineage>
</organism>
<feature type="transmembrane region" description="Helical" evidence="1">
    <location>
        <begin position="231"/>
        <end position="253"/>
    </location>
</feature>
<protein>
    <submittedName>
        <fullName evidence="2">Bile acid:sodium symporter</fullName>
    </submittedName>
</protein>
<keyword evidence="1" id="KW-0812">Transmembrane</keyword>
<dbReference type="GO" id="GO:0005886">
    <property type="term" value="C:plasma membrane"/>
    <property type="evidence" value="ECO:0007669"/>
    <property type="project" value="TreeGrafter"/>
</dbReference>
<accession>A0A437GX06</accession>
<dbReference type="OrthoDB" id="9792271at2"/>
<evidence type="ECO:0000256" key="1">
    <source>
        <dbReference type="SAM" id="Phobius"/>
    </source>
</evidence>
<gene>
    <name evidence="2" type="ORF">EKN06_08205</name>
</gene>
<feature type="transmembrane region" description="Helical" evidence="1">
    <location>
        <begin position="12"/>
        <end position="28"/>
    </location>
</feature>
<dbReference type="EMBL" id="RXOL01000003">
    <property type="protein sequence ID" value="RVQ66925.1"/>
    <property type="molecule type" value="Genomic_DNA"/>
</dbReference>
<feature type="transmembrane region" description="Helical" evidence="1">
    <location>
        <begin position="165"/>
        <end position="183"/>
    </location>
</feature>
<dbReference type="InterPro" id="IPR038770">
    <property type="entry name" value="Na+/solute_symporter_sf"/>
</dbReference>
<feature type="transmembrane region" description="Helical" evidence="1">
    <location>
        <begin position="274"/>
        <end position="294"/>
    </location>
</feature>
<comment type="caution">
    <text evidence="2">The sequence shown here is derived from an EMBL/GenBank/DDBJ whole genome shotgun (WGS) entry which is preliminary data.</text>
</comment>
<dbReference type="PIRSF" id="PIRSF026166">
    <property type="entry name" value="UCP026166"/>
    <property type="match status" value="1"/>
</dbReference>
<feature type="transmembrane region" description="Helical" evidence="1">
    <location>
        <begin position="34"/>
        <end position="51"/>
    </location>
</feature>
<feature type="transmembrane region" description="Helical" evidence="1">
    <location>
        <begin position="72"/>
        <end position="90"/>
    </location>
</feature>
<dbReference type="InterPro" id="IPR016833">
    <property type="entry name" value="Put_Na-Bile_cotransptr"/>
</dbReference>
<feature type="transmembrane region" description="Helical" evidence="1">
    <location>
        <begin position="204"/>
        <end position="225"/>
    </location>
</feature>
<dbReference type="PANTHER" id="PTHR18640">
    <property type="entry name" value="SOLUTE CARRIER FAMILY 10 MEMBER 7"/>
    <property type="match status" value="1"/>
</dbReference>
<dbReference type="Gene3D" id="1.20.1530.20">
    <property type="match status" value="1"/>
</dbReference>
<evidence type="ECO:0000313" key="3">
    <source>
        <dbReference type="Proteomes" id="UP000283003"/>
    </source>
</evidence>
<keyword evidence="1" id="KW-0472">Membrane</keyword>
<keyword evidence="3" id="KW-1185">Reference proteome</keyword>
<name>A0A437GX06_9SPHN</name>
<dbReference type="RefSeq" id="WP_127612437.1">
    <property type="nucleotide sequence ID" value="NZ_RXOL01000003.1"/>
</dbReference>
<keyword evidence="1" id="KW-1133">Transmembrane helix</keyword>
<dbReference type="PANTHER" id="PTHR18640:SF5">
    <property type="entry name" value="SODIUM_BILE ACID COTRANSPORTER 7"/>
    <property type="match status" value="1"/>
</dbReference>
<reference evidence="2 3" key="1">
    <citation type="submission" date="2018-12" db="EMBL/GenBank/DDBJ databases">
        <title>Croceicoccus ponticola sp. nov., a lipolytic bacterium isolated from seawater.</title>
        <authorList>
            <person name="Yoon J.-H."/>
        </authorList>
    </citation>
    <scope>NUCLEOTIDE SEQUENCE [LARGE SCALE GENOMIC DNA]</scope>
    <source>
        <strain evidence="2 3">GM-16</strain>
    </source>
</reference>
<dbReference type="AlphaFoldDB" id="A0A437GX06"/>
<dbReference type="Pfam" id="PF13593">
    <property type="entry name" value="SBF_like"/>
    <property type="match status" value="1"/>
</dbReference>
<evidence type="ECO:0000313" key="2">
    <source>
        <dbReference type="EMBL" id="RVQ66925.1"/>
    </source>
</evidence>